<gene>
    <name evidence="1" type="ORF">OQ497_08830</name>
</gene>
<dbReference type="CDD" id="cd07067">
    <property type="entry name" value="HP_PGM_like"/>
    <property type="match status" value="1"/>
</dbReference>
<dbReference type="RefSeq" id="WP_173560248.1">
    <property type="nucleotide sequence ID" value="NZ_JAPIUZ010000004.1"/>
</dbReference>
<dbReference type="PANTHER" id="PTHR47623">
    <property type="entry name" value="OS09G0287300 PROTEIN"/>
    <property type="match status" value="1"/>
</dbReference>
<dbReference type="InterPro" id="IPR013078">
    <property type="entry name" value="His_Pase_superF_clade-1"/>
</dbReference>
<evidence type="ECO:0000313" key="1">
    <source>
        <dbReference type="EMBL" id="MCX2564062.1"/>
    </source>
</evidence>
<comment type="caution">
    <text evidence="1">The sequence shown here is derived from an EMBL/GenBank/DDBJ whole genome shotgun (WGS) entry which is preliminary data.</text>
</comment>
<sequence>MTARRLILLRHTEAAPAPFGDFSEEADLARPLTQRGEETAQRCHLWLQERMPVPDYVLCSPAQRTRQTLSVVVPQPHKPVIFSAQLYNASWQSLLQNIQAAPDYAQTILLVGHNPGISELARILASRDSQTECDFTPGALAIFSLWKCDSSPVSLGWSDCDALSLSLDTFSRP</sequence>
<dbReference type="InterPro" id="IPR029033">
    <property type="entry name" value="His_PPase_superfam"/>
</dbReference>
<name>A0ABT3QFJ8_9PROT</name>
<dbReference type="Gene3D" id="3.40.50.1240">
    <property type="entry name" value="Phosphoglycerate mutase-like"/>
    <property type="match status" value="1"/>
</dbReference>
<keyword evidence="2" id="KW-1185">Reference proteome</keyword>
<dbReference type="Proteomes" id="UP001301152">
    <property type="component" value="Unassembled WGS sequence"/>
</dbReference>
<dbReference type="SMART" id="SM00855">
    <property type="entry name" value="PGAM"/>
    <property type="match status" value="1"/>
</dbReference>
<dbReference type="Pfam" id="PF00300">
    <property type="entry name" value="His_Phos_1"/>
    <property type="match status" value="1"/>
</dbReference>
<organism evidence="1 2">
    <name type="scientific">Acetobacter thailandicus</name>
    <dbReference type="NCBI Taxonomy" id="1502842"/>
    <lineage>
        <taxon>Bacteria</taxon>
        <taxon>Pseudomonadati</taxon>
        <taxon>Pseudomonadota</taxon>
        <taxon>Alphaproteobacteria</taxon>
        <taxon>Acetobacterales</taxon>
        <taxon>Acetobacteraceae</taxon>
        <taxon>Acetobacter</taxon>
    </lineage>
</organism>
<proteinExistence type="predicted"/>
<protein>
    <submittedName>
        <fullName evidence="1">Histidine phosphatase family protein</fullName>
    </submittedName>
</protein>
<evidence type="ECO:0000313" key="2">
    <source>
        <dbReference type="Proteomes" id="UP001301152"/>
    </source>
</evidence>
<accession>A0ABT3QFJ8</accession>
<dbReference type="EMBL" id="JAPIUZ010000004">
    <property type="protein sequence ID" value="MCX2564062.1"/>
    <property type="molecule type" value="Genomic_DNA"/>
</dbReference>
<dbReference type="PANTHER" id="PTHR47623:SF1">
    <property type="entry name" value="OS09G0287300 PROTEIN"/>
    <property type="match status" value="1"/>
</dbReference>
<dbReference type="SUPFAM" id="SSF53254">
    <property type="entry name" value="Phosphoglycerate mutase-like"/>
    <property type="match status" value="1"/>
</dbReference>
<reference evidence="1 2" key="1">
    <citation type="submission" date="2022-11" db="EMBL/GenBank/DDBJ databases">
        <title>Genome sequencing of Acetobacter type strain.</title>
        <authorList>
            <person name="Heo J."/>
            <person name="Lee D."/>
            <person name="Han B.-H."/>
            <person name="Hong S.-B."/>
            <person name="Kwon S.-W."/>
        </authorList>
    </citation>
    <scope>NUCLEOTIDE SEQUENCE [LARGE SCALE GENOMIC DNA]</scope>
    <source>
        <strain evidence="1 2">KACC 21253</strain>
    </source>
</reference>